<dbReference type="Proteomes" id="UP001055185">
    <property type="component" value="Unassembled WGS sequence"/>
</dbReference>
<evidence type="ECO:0000256" key="4">
    <source>
        <dbReference type="SAM" id="MobiDB-lite"/>
    </source>
</evidence>
<dbReference type="Pfam" id="PF07883">
    <property type="entry name" value="Cupin_2"/>
    <property type="match status" value="1"/>
</dbReference>
<feature type="region of interest" description="Disordered" evidence="4">
    <location>
        <begin position="271"/>
        <end position="293"/>
    </location>
</feature>
<dbReference type="Pfam" id="PF12833">
    <property type="entry name" value="HTH_18"/>
    <property type="match status" value="1"/>
</dbReference>
<dbReference type="AlphaFoldDB" id="A0AA37IW50"/>
<dbReference type="InterPro" id="IPR037923">
    <property type="entry name" value="HTH-like"/>
</dbReference>
<dbReference type="PROSITE" id="PS00041">
    <property type="entry name" value="HTH_ARAC_FAMILY_1"/>
    <property type="match status" value="1"/>
</dbReference>
<dbReference type="PANTHER" id="PTHR43280">
    <property type="entry name" value="ARAC-FAMILY TRANSCRIPTIONAL REGULATOR"/>
    <property type="match status" value="1"/>
</dbReference>
<evidence type="ECO:0000259" key="5">
    <source>
        <dbReference type="PROSITE" id="PS01124"/>
    </source>
</evidence>
<dbReference type="GO" id="GO:0003700">
    <property type="term" value="F:DNA-binding transcription factor activity"/>
    <property type="evidence" value="ECO:0007669"/>
    <property type="project" value="InterPro"/>
</dbReference>
<protein>
    <submittedName>
        <fullName evidence="6">AraC family transcriptional regulator</fullName>
    </submittedName>
</protein>
<dbReference type="SUPFAM" id="SSF46689">
    <property type="entry name" value="Homeodomain-like"/>
    <property type="match status" value="2"/>
</dbReference>
<dbReference type="Gene3D" id="2.60.120.10">
    <property type="entry name" value="Jelly Rolls"/>
    <property type="match status" value="1"/>
</dbReference>
<dbReference type="GO" id="GO:0043565">
    <property type="term" value="F:sequence-specific DNA binding"/>
    <property type="evidence" value="ECO:0007669"/>
    <property type="project" value="InterPro"/>
</dbReference>
<dbReference type="InterPro" id="IPR013096">
    <property type="entry name" value="Cupin_2"/>
</dbReference>
<dbReference type="SUPFAM" id="SSF51215">
    <property type="entry name" value="Regulatory protein AraC"/>
    <property type="match status" value="1"/>
</dbReference>
<evidence type="ECO:0000256" key="2">
    <source>
        <dbReference type="ARBA" id="ARBA00023125"/>
    </source>
</evidence>
<evidence type="ECO:0000256" key="1">
    <source>
        <dbReference type="ARBA" id="ARBA00023015"/>
    </source>
</evidence>
<dbReference type="InterPro" id="IPR018062">
    <property type="entry name" value="HTH_AraC-typ_CS"/>
</dbReference>
<keyword evidence="1" id="KW-0805">Transcription regulation</keyword>
<dbReference type="InterPro" id="IPR009057">
    <property type="entry name" value="Homeodomain-like_sf"/>
</dbReference>
<dbReference type="PRINTS" id="PR00032">
    <property type="entry name" value="HTHARAC"/>
</dbReference>
<dbReference type="InterPro" id="IPR020449">
    <property type="entry name" value="Tscrpt_reg_AraC-type_HTH"/>
</dbReference>
<name>A0AA37IW50_9FIRM</name>
<dbReference type="InterPro" id="IPR014710">
    <property type="entry name" value="RmlC-like_jellyroll"/>
</dbReference>
<evidence type="ECO:0000313" key="7">
    <source>
        <dbReference type="Proteomes" id="UP001055185"/>
    </source>
</evidence>
<dbReference type="InterPro" id="IPR018060">
    <property type="entry name" value="HTH_AraC"/>
</dbReference>
<dbReference type="EMBL" id="BQKV01000013">
    <property type="protein sequence ID" value="GJN63611.1"/>
    <property type="molecule type" value="Genomic_DNA"/>
</dbReference>
<comment type="caution">
    <text evidence="6">The sequence shown here is derived from an EMBL/GenBank/DDBJ whole genome shotgun (WGS) entry which is preliminary data.</text>
</comment>
<dbReference type="Gene3D" id="1.10.10.60">
    <property type="entry name" value="Homeodomain-like"/>
    <property type="match status" value="2"/>
</dbReference>
<dbReference type="PROSITE" id="PS01124">
    <property type="entry name" value="HTH_ARAC_FAMILY_2"/>
    <property type="match status" value="1"/>
</dbReference>
<sequence length="293" mass="33436">MSTDRFDISYAPAPRETFRLLYISKSRFGGDWNSTAHTHSCTELFYCLSGEGQFYISGHHYPVQPDDLVIVNPQVEHTELSLNAAPLEYVVLGISGIELLFGKADAPYAILNCREQRERLCSLLHMLLAEADHSLDGYETVCQDLLEVLLIWLVRSSTLSLQIQKTDTRSENRECAEIKRYIDVNYRENITLDKLADLAHINKYYLAHTFQKEYGVSPITYLSRRRIEESKYLLGNTGHTLAQVSELLGFSSPSYFSQCFRKAEGISPNEYRRQVRQGQRPASAAPRTKGPDR</sequence>
<reference evidence="6" key="1">
    <citation type="journal article" date="2022" name="Int. J. Syst. Evol. Microbiol.">
        <title>Genome-based, phenotypic and chemotaxonomic classification of Faecalibacterium strains: proposal of three novel species Faecalibacterium duncaniae sp. nov., Faecalibacterium hattorii sp. nov. and Faecalibacterium gallinarum sp. nov. .</title>
        <authorList>
            <person name="Sakamoto M."/>
            <person name="Sakurai N."/>
            <person name="Tanno H."/>
            <person name="Iino T."/>
            <person name="Ohkuma M."/>
            <person name="Endo A."/>
        </authorList>
    </citation>
    <scope>NUCLEOTIDE SEQUENCE</scope>
    <source>
        <strain evidence="6">JCM 17207</strain>
    </source>
</reference>
<keyword evidence="2" id="KW-0238">DNA-binding</keyword>
<keyword evidence="3" id="KW-0804">Transcription</keyword>
<organism evidence="6 7">
    <name type="scientific">Faecalibacterium gallinarum</name>
    <dbReference type="NCBI Taxonomy" id="2903556"/>
    <lineage>
        <taxon>Bacteria</taxon>
        <taxon>Bacillati</taxon>
        <taxon>Bacillota</taxon>
        <taxon>Clostridia</taxon>
        <taxon>Eubacteriales</taxon>
        <taxon>Oscillospiraceae</taxon>
        <taxon>Faecalibacterium</taxon>
    </lineage>
</organism>
<feature type="domain" description="HTH araC/xylS-type" evidence="5">
    <location>
        <begin position="176"/>
        <end position="274"/>
    </location>
</feature>
<dbReference type="SMART" id="SM00342">
    <property type="entry name" value="HTH_ARAC"/>
    <property type="match status" value="1"/>
</dbReference>
<dbReference type="PANTHER" id="PTHR43280:SF2">
    <property type="entry name" value="HTH-TYPE TRANSCRIPTIONAL REGULATOR EXSA"/>
    <property type="match status" value="1"/>
</dbReference>
<accession>A0AA37IW50</accession>
<proteinExistence type="predicted"/>
<gene>
    <name evidence="6" type="ORF">JCM17207_02360</name>
</gene>
<evidence type="ECO:0000256" key="3">
    <source>
        <dbReference type="ARBA" id="ARBA00023163"/>
    </source>
</evidence>
<evidence type="ECO:0000313" key="6">
    <source>
        <dbReference type="EMBL" id="GJN63611.1"/>
    </source>
</evidence>
<keyword evidence="7" id="KW-1185">Reference proteome</keyword>
<dbReference type="RefSeq" id="WP_238315654.1">
    <property type="nucleotide sequence ID" value="NZ_BQKV01000013.1"/>
</dbReference>